<keyword evidence="2" id="KW-1185">Reference proteome</keyword>
<proteinExistence type="predicted"/>
<dbReference type="Proteomes" id="UP000198640">
    <property type="component" value="Unassembled WGS sequence"/>
</dbReference>
<organism evidence="1 2">
    <name type="scientific">Nitrosomonas halophila</name>
    <dbReference type="NCBI Taxonomy" id="44576"/>
    <lineage>
        <taxon>Bacteria</taxon>
        <taxon>Pseudomonadati</taxon>
        <taxon>Pseudomonadota</taxon>
        <taxon>Betaproteobacteria</taxon>
        <taxon>Nitrosomonadales</taxon>
        <taxon>Nitrosomonadaceae</taxon>
        <taxon>Nitrosomonas</taxon>
    </lineage>
</organism>
<sequence length="106" mass="12077">MITESDWKKFKKIKEAALEKFCAKVLTDVQEATSQADMSNYAKYIYLFKLIENADKRLSLLFDSHSRSKARMQLMLLRSEGLVAEDDLEGLSDELIQSTGPIESNP</sequence>
<evidence type="ECO:0000313" key="2">
    <source>
        <dbReference type="Proteomes" id="UP000198640"/>
    </source>
</evidence>
<dbReference type="AlphaFoldDB" id="A0A1H3HHK4"/>
<dbReference type="EMBL" id="FNOY01000020">
    <property type="protein sequence ID" value="SDY15033.1"/>
    <property type="molecule type" value="Genomic_DNA"/>
</dbReference>
<protein>
    <submittedName>
        <fullName evidence="1">Uncharacterized protein</fullName>
    </submittedName>
</protein>
<dbReference type="OrthoDB" id="2004804at2"/>
<evidence type="ECO:0000313" key="1">
    <source>
        <dbReference type="EMBL" id="SDY15033.1"/>
    </source>
</evidence>
<dbReference type="RefSeq" id="WP_090413495.1">
    <property type="nucleotide sequence ID" value="NZ_FNOY01000020.1"/>
</dbReference>
<gene>
    <name evidence="1" type="ORF">SAMN05421881_102012</name>
</gene>
<accession>A0A1H3HHK4</accession>
<reference evidence="1 2" key="1">
    <citation type="submission" date="2016-10" db="EMBL/GenBank/DDBJ databases">
        <authorList>
            <person name="de Groot N.N."/>
        </authorList>
    </citation>
    <scope>NUCLEOTIDE SEQUENCE [LARGE SCALE GENOMIC DNA]</scope>
    <source>
        <strain evidence="1 2">Nm1</strain>
    </source>
</reference>
<name>A0A1H3HHK4_9PROT</name>